<name>A0A0F9TU95_9ZZZZ</name>
<gene>
    <name evidence="1" type="ORF">LCGC14_0609820</name>
</gene>
<comment type="caution">
    <text evidence="1">The sequence shown here is derived from an EMBL/GenBank/DDBJ whole genome shotgun (WGS) entry which is preliminary data.</text>
</comment>
<protein>
    <submittedName>
        <fullName evidence="1">Uncharacterized protein</fullName>
    </submittedName>
</protein>
<proteinExistence type="predicted"/>
<dbReference type="EMBL" id="LAZR01001008">
    <property type="protein sequence ID" value="KKN52701.1"/>
    <property type="molecule type" value="Genomic_DNA"/>
</dbReference>
<organism evidence="1">
    <name type="scientific">marine sediment metagenome</name>
    <dbReference type="NCBI Taxonomy" id="412755"/>
    <lineage>
        <taxon>unclassified sequences</taxon>
        <taxon>metagenomes</taxon>
        <taxon>ecological metagenomes</taxon>
    </lineage>
</organism>
<reference evidence="1" key="1">
    <citation type="journal article" date="2015" name="Nature">
        <title>Complex archaea that bridge the gap between prokaryotes and eukaryotes.</title>
        <authorList>
            <person name="Spang A."/>
            <person name="Saw J.H."/>
            <person name="Jorgensen S.L."/>
            <person name="Zaremba-Niedzwiedzka K."/>
            <person name="Martijn J."/>
            <person name="Lind A.E."/>
            <person name="van Eijk R."/>
            <person name="Schleper C."/>
            <person name="Guy L."/>
            <person name="Ettema T.J."/>
        </authorList>
    </citation>
    <scope>NUCLEOTIDE SEQUENCE</scope>
</reference>
<sequence length="401" mass="41475">MKRISILVATVLTILLAVTLYAQEPQRFNRGIEILNGNLFIGLNGQICFEGATGNAFETCLTVTDPTADRTLTWPDSTGTAVLSGGSAPFLDDDAIFALGTGADQAMLNNSAGLSADTALDDVLIGTPVSEAIAANSLMIANKTANGDIAMYANDGGTSQQFLHFDADVSILELAGYGGGVMLALEINPPAPDLAGEMVHIWDGTGGAATCETNTRLCIETDDTAGNFINFLGTAGTQGLLFGDTGDPNVGQVTYAQATNDLRLTANTVDRVIYNGTVRTISDSSVDLFEVDVGTSLGVGGIIDFHVFAGDATDFQTITGFVTYTAVNKAGTLTLDVTYDTANESKSVSSGTLTLAFAIAEDNADKAMISVTGTGSLTESTYTMIYTVTPLSVGAVVINAA</sequence>
<evidence type="ECO:0000313" key="1">
    <source>
        <dbReference type="EMBL" id="KKN52701.1"/>
    </source>
</evidence>
<dbReference type="AlphaFoldDB" id="A0A0F9TU95"/>
<accession>A0A0F9TU95</accession>